<feature type="repeat" description="TPR" evidence="2">
    <location>
        <begin position="216"/>
        <end position="249"/>
    </location>
</feature>
<dbReference type="EMBL" id="PIQH01000008">
    <property type="protein sequence ID" value="RUO79868.1"/>
    <property type="molecule type" value="Genomic_DNA"/>
</dbReference>
<feature type="repeat" description="TPR" evidence="2">
    <location>
        <begin position="179"/>
        <end position="212"/>
    </location>
</feature>
<dbReference type="InterPro" id="IPR014162">
    <property type="entry name" value="CpoB_C"/>
</dbReference>
<dbReference type="SMART" id="SM00028">
    <property type="entry name" value="TPR"/>
    <property type="match status" value="2"/>
</dbReference>
<evidence type="ECO:0000313" key="5">
    <source>
        <dbReference type="EMBL" id="RUO79868.1"/>
    </source>
</evidence>
<dbReference type="AlphaFoldDB" id="A0A432ZPW0"/>
<protein>
    <recommendedName>
        <fullName evidence="1">Cell division coordinator CpoB</fullName>
    </recommendedName>
</protein>
<accession>A0A432ZPW0</accession>
<keyword evidence="1" id="KW-0574">Periplasm</keyword>
<dbReference type="Gene3D" id="1.25.40.10">
    <property type="entry name" value="Tetratricopeptide repeat domain"/>
    <property type="match status" value="1"/>
</dbReference>
<dbReference type="GO" id="GO:0070206">
    <property type="term" value="P:protein trimerization"/>
    <property type="evidence" value="ECO:0007669"/>
    <property type="project" value="InterPro"/>
</dbReference>
<dbReference type="InterPro" id="IPR034706">
    <property type="entry name" value="CpoB"/>
</dbReference>
<evidence type="ECO:0000256" key="2">
    <source>
        <dbReference type="PROSITE-ProRule" id="PRU00339"/>
    </source>
</evidence>
<dbReference type="Pfam" id="PF13432">
    <property type="entry name" value="TPR_16"/>
    <property type="match status" value="1"/>
</dbReference>
<reference evidence="5 6" key="1">
    <citation type="journal article" date="2011" name="Front. Microbiol.">
        <title>Genomic signatures of strain selection and enhancement in Bacillus atrophaeus var. globigii, a historical biowarfare simulant.</title>
        <authorList>
            <person name="Gibbons H.S."/>
            <person name="Broomall S.M."/>
            <person name="McNew L.A."/>
            <person name="Daligault H."/>
            <person name="Chapman C."/>
            <person name="Bruce D."/>
            <person name="Karavis M."/>
            <person name="Krepps M."/>
            <person name="McGregor P.A."/>
            <person name="Hong C."/>
            <person name="Park K.H."/>
            <person name="Akmal A."/>
            <person name="Feldman A."/>
            <person name="Lin J.S."/>
            <person name="Chang W.E."/>
            <person name="Higgs B.W."/>
            <person name="Demirev P."/>
            <person name="Lindquist J."/>
            <person name="Liem A."/>
            <person name="Fochler E."/>
            <person name="Read T.D."/>
            <person name="Tapia R."/>
            <person name="Johnson S."/>
            <person name="Bishop-Lilly K.A."/>
            <person name="Detter C."/>
            <person name="Han C."/>
            <person name="Sozhamannan S."/>
            <person name="Rosenzweig C.N."/>
            <person name="Skowronski E.W."/>
        </authorList>
    </citation>
    <scope>NUCLEOTIDE SEQUENCE [LARGE SCALE GENOMIC DNA]</scope>
    <source>
        <strain evidence="5 6">CC-PW-9</strain>
    </source>
</reference>
<proteinExistence type="inferred from homology"/>
<dbReference type="HAMAP" id="MF_02066">
    <property type="entry name" value="CpoB"/>
    <property type="match status" value="1"/>
</dbReference>
<dbReference type="InterPro" id="IPR032519">
    <property type="entry name" value="YbgF_tri"/>
</dbReference>
<gene>
    <name evidence="5" type="primary">ygbF</name>
    <name evidence="1" type="synonym">cpoB</name>
    <name evidence="5" type="ORF">CWI84_09060</name>
</gene>
<organism evidence="5 6">
    <name type="scientific">Idiomarina tyrosinivorans</name>
    <dbReference type="NCBI Taxonomy" id="1445662"/>
    <lineage>
        <taxon>Bacteria</taxon>
        <taxon>Pseudomonadati</taxon>
        <taxon>Pseudomonadota</taxon>
        <taxon>Gammaproteobacteria</taxon>
        <taxon>Alteromonadales</taxon>
        <taxon>Idiomarinaceae</taxon>
        <taxon>Idiomarina</taxon>
    </lineage>
</organism>
<dbReference type="SUPFAM" id="SSF48452">
    <property type="entry name" value="TPR-like"/>
    <property type="match status" value="1"/>
</dbReference>
<comment type="subcellular location">
    <subcellularLocation>
        <location evidence="1">Periplasm</location>
    </subcellularLocation>
</comment>
<dbReference type="Proteomes" id="UP000287996">
    <property type="component" value="Unassembled WGS sequence"/>
</dbReference>
<evidence type="ECO:0000256" key="3">
    <source>
        <dbReference type="SAM" id="MobiDB-lite"/>
    </source>
</evidence>
<comment type="caution">
    <text evidence="5">The sequence shown here is derived from an EMBL/GenBank/DDBJ whole genome shotgun (WGS) entry which is preliminary data.</text>
</comment>
<dbReference type="InterPro" id="IPR011990">
    <property type="entry name" value="TPR-like_helical_dom_sf"/>
</dbReference>
<keyword evidence="1" id="KW-0732">Signal</keyword>
<sequence precursor="true">MKKTLIALSALSAWAVYAQAPVSSVSVSSSSLEQRIAQLERIVQARTDAQIEMTQQLAALQQDVSELRGVTEEHAYRLEQLVQRQRELYQEIDRRMQQLNTSGASTATANVNISNLNTVPVTSSNDSGSQQASQYSNNLSENDAYDKAIKLVLEDKRYDAAIPQFKAFLEKFPDSTYAPNAHYWLGQLLFAQRKYDESKQHFTAVVDKFPDSNKRGESLLKLGVIAEEKGDNATAQSIFQKVIEQYPDSTEAGLAKKRLK</sequence>
<comment type="similarity">
    <text evidence="1">Belongs to the CpoB family.</text>
</comment>
<feature type="signal peptide" evidence="1">
    <location>
        <begin position="1"/>
        <end position="20"/>
    </location>
</feature>
<feature type="chain" id="PRO_5019593759" description="Cell division coordinator CpoB" evidence="1">
    <location>
        <begin position="21"/>
        <end position="260"/>
    </location>
</feature>
<comment type="function">
    <text evidence="1">Mediates coordination of peptidoglycan synthesis and outer membrane constriction during cell division.</text>
</comment>
<dbReference type="GO" id="GO:0043093">
    <property type="term" value="P:FtsZ-dependent cytokinesis"/>
    <property type="evidence" value="ECO:0007669"/>
    <property type="project" value="UniProtKB-UniRule"/>
</dbReference>
<dbReference type="Pfam" id="PF16331">
    <property type="entry name" value="TolA_bind_tri"/>
    <property type="match status" value="1"/>
</dbReference>
<feature type="region of interest" description="Disordered" evidence="3">
    <location>
        <begin position="120"/>
        <end position="139"/>
    </location>
</feature>
<name>A0A432ZPW0_9GAMM</name>
<keyword evidence="1" id="KW-0132">Cell division</keyword>
<dbReference type="Pfam" id="PF13174">
    <property type="entry name" value="TPR_6"/>
    <property type="match status" value="1"/>
</dbReference>
<keyword evidence="6" id="KW-1185">Reference proteome</keyword>
<evidence type="ECO:0000259" key="4">
    <source>
        <dbReference type="Pfam" id="PF16331"/>
    </source>
</evidence>
<evidence type="ECO:0000313" key="6">
    <source>
        <dbReference type="Proteomes" id="UP000287996"/>
    </source>
</evidence>
<dbReference type="NCBIfam" id="TIGR02795">
    <property type="entry name" value="tol_pal_ybgF"/>
    <property type="match status" value="1"/>
</dbReference>
<dbReference type="Gene3D" id="1.20.5.110">
    <property type="match status" value="1"/>
</dbReference>
<dbReference type="RefSeq" id="WP_126842277.1">
    <property type="nucleotide sequence ID" value="NZ_PIQH01000008.1"/>
</dbReference>
<dbReference type="OrthoDB" id="9768142at2"/>
<keyword evidence="2" id="KW-0802">TPR repeat</keyword>
<keyword evidence="1" id="KW-0131">Cell cycle</keyword>
<feature type="domain" description="YbgF trimerisation" evidence="4">
    <location>
        <begin position="31"/>
        <end position="105"/>
    </location>
</feature>
<evidence type="ECO:0000256" key="1">
    <source>
        <dbReference type="HAMAP-Rule" id="MF_02066"/>
    </source>
</evidence>
<dbReference type="InterPro" id="IPR019734">
    <property type="entry name" value="TPR_rpt"/>
</dbReference>
<dbReference type="PROSITE" id="PS50005">
    <property type="entry name" value="TPR"/>
    <property type="match status" value="2"/>
</dbReference>
<dbReference type="GO" id="GO:0030288">
    <property type="term" value="C:outer membrane-bounded periplasmic space"/>
    <property type="evidence" value="ECO:0007669"/>
    <property type="project" value="UniProtKB-UniRule"/>
</dbReference>